<evidence type="ECO:0008006" key="4">
    <source>
        <dbReference type="Google" id="ProtNLM"/>
    </source>
</evidence>
<dbReference type="InterPro" id="IPR025659">
    <property type="entry name" value="Tubby-like_C"/>
</dbReference>
<dbReference type="InterPro" id="IPR038595">
    <property type="entry name" value="LOR_sf"/>
</dbReference>
<dbReference type="PANTHER" id="PTHR31087:SF161">
    <property type="entry name" value="TUBBY C 2 FAMILY PROTEIN"/>
    <property type="match status" value="1"/>
</dbReference>
<accession>A0AAW0YHQ3</accession>
<dbReference type="KEGG" id="kne:92182829"/>
<dbReference type="PANTHER" id="PTHR31087">
    <property type="match status" value="1"/>
</dbReference>
<dbReference type="AlphaFoldDB" id="A0AAW0YHQ3"/>
<dbReference type="Proteomes" id="UP001388673">
    <property type="component" value="Unassembled WGS sequence"/>
</dbReference>
<evidence type="ECO:0000313" key="2">
    <source>
        <dbReference type="EMBL" id="KAK8847712.1"/>
    </source>
</evidence>
<proteinExistence type="inferred from homology"/>
<keyword evidence="3" id="KW-1185">Reference proteome</keyword>
<reference evidence="2 3" key="1">
    <citation type="journal article" date="2024" name="bioRxiv">
        <title>Comparative genomics of Cryptococcus and Kwoniella reveals pathogenesis evolution and contrasting karyotype dynamics via intercentromeric recombination or chromosome fusion.</title>
        <authorList>
            <person name="Coelho M.A."/>
            <person name="David-Palma M."/>
            <person name="Shea T."/>
            <person name="Bowers K."/>
            <person name="McGinley-Smith S."/>
            <person name="Mohammad A.W."/>
            <person name="Gnirke A."/>
            <person name="Yurkov A.M."/>
            <person name="Nowrousian M."/>
            <person name="Sun S."/>
            <person name="Cuomo C.A."/>
            <person name="Heitman J."/>
        </authorList>
    </citation>
    <scope>NUCLEOTIDE SEQUENCE [LARGE SCALE GENOMIC DNA]</scope>
    <source>
        <strain evidence="2 3">CBS 13917</strain>
    </source>
</reference>
<dbReference type="RefSeq" id="XP_066801230.1">
    <property type="nucleotide sequence ID" value="XM_066948662.1"/>
</dbReference>
<comment type="similarity">
    <text evidence="1">Belongs to the LOR family.</text>
</comment>
<protein>
    <recommendedName>
        <fullName evidence="4">Tubby C-terminal-like domain-containing protein</fullName>
    </recommendedName>
</protein>
<dbReference type="InterPro" id="IPR007612">
    <property type="entry name" value="LOR"/>
</dbReference>
<evidence type="ECO:0000313" key="3">
    <source>
        <dbReference type="Proteomes" id="UP001388673"/>
    </source>
</evidence>
<dbReference type="Pfam" id="PF04525">
    <property type="entry name" value="LOR"/>
    <property type="match status" value="1"/>
</dbReference>
<dbReference type="SUPFAM" id="SSF54518">
    <property type="entry name" value="Tubby C-terminal domain-like"/>
    <property type="match status" value="1"/>
</dbReference>
<organism evidence="2 3">
    <name type="scientific">Kwoniella newhampshirensis</name>
    <dbReference type="NCBI Taxonomy" id="1651941"/>
    <lineage>
        <taxon>Eukaryota</taxon>
        <taxon>Fungi</taxon>
        <taxon>Dikarya</taxon>
        <taxon>Basidiomycota</taxon>
        <taxon>Agaricomycotina</taxon>
        <taxon>Tremellomycetes</taxon>
        <taxon>Tremellales</taxon>
        <taxon>Cryptococcaceae</taxon>
        <taxon>Kwoniella</taxon>
    </lineage>
</organism>
<dbReference type="EMBL" id="JBCAWK010000010">
    <property type="protein sequence ID" value="KAK8847712.1"/>
    <property type="molecule type" value="Genomic_DNA"/>
</dbReference>
<name>A0AAW0YHQ3_9TREE</name>
<dbReference type="Gene3D" id="2.40.160.200">
    <property type="entry name" value="LURP1-related"/>
    <property type="match status" value="1"/>
</dbReference>
<dbReference type="GeneID" id="92182829"/>
<gene>
    <name evidence="2" type="ORF">IAR55_005571</name>
</gene>
<comment type="caution">
    <text evidence="2">The sequence shown here is derived from an EMBL/GenBank/DDBJ whole genome shotgun (WGS) entry which is preliminary data.</text>
</comment>
<evidence type="ECO:0000256" key="1">
    <source>
        <dbReference type="ARBA" id="ARBA00005437"/>
    </source>
</evidence>
<sequence>MKPPTHLPITTFEEPIGIDTRFCLPEPVHLVLDKKSRSWSGNDFKVKDADGRVLLACEGKANLALTKIISDAQGAEVYTVDTNPSSSSRRTTIHTRQGKDVGLIYWDYNSLKVSYKLKGTFVDQTTHDTKTLELRGKLSQRAQVFFDNEVVAEVWKAKWLTCDLQIEVAPNVDYALIAIICISFVDLVNLQM</sequence>